<dbReference type="EMBL" id="AOXI01000015">
    <property type="protein sequence ID" value="ESE86376.1"/>
    <property type="molecule type" value="Genomic_DNA"/>
</dbReference>
<dbReference type="STRING" id="1173950.SEI61121_06396"/>
<proteinExistence type="inferred from homology"/>
<reference evidence="5 6" key="1">
    <citation type="journal article" date="2013" name="Genome Biol. Evol.">
        <title>Phylogenetic diversity of the enteric pathogen Salmonella enterica subsp. enterica inferred from genome-wide reference-free SNP characters.</title>
        <authorList>
            <person name="Timme R.E."/>
            <person name="Pettengill J.B."/>
            <person name="Allard M.W."/>
            <person name="Strain E."/>
            <person name="Barrangou R."/>
            <person name="Wehnes C."/>
            <person name="Van Kessel J.S."/>
            <person name="Karns J.S."/>
            <person name="Musser S.M."/>
            <person name="Brown E.W."/>
        </authorList>
    </citation>
    <scope>NUCLEOTIDE SEQUENCE [LARGE SCALE GENOMIC DNA]</scope>
    <source>
        <strain evidence="5 6">1121</strain>
    </source>
</reference>
<dbReference type="PANTHER" id="PTHR33420">
    <property type="entry name" value="FIMBRIAL SUBUNIT ELFA-RELATED"/>
    <property type="match status" value="1"/>
</dbReference>
<evidence type="ECO:0000259" key="4">
    <source>
        <dbReference type="Pfam" id="PF00419"/>
    </source>
</evidence>
<feature type="domain" description="Fimbrial-type adhesion" evidence="4">
    <location>
        <begin position="225"/>
        <end position="369"/>
    </location>
</feature>
<dbReference type="GO" id="GO:0043709">
    <property type="term" value="P:cell adhesion involved in single-species biofilm formation"/>
    <property type="evidence" value="ECO:0007669"/>
    <property type="project" value="TreeGrafter"/>
</dbReference>
<dbReference type="InterPro" id="IPR008966">
    <property type="entry name" value="Adhesion_dom_sf"/>
</dbReference>
<dbReference type="Gene3D" id="2.60.40.1410">
    <property type="entry name" value="Bacterial adhesins - F17c-type"/>
    <property type="match status" value="1"/>
</dbReference>
<keyword evidence="3" id="KW-0281">Fimbrium</keyword>
<dbReference type="AlphaFoldDB" id="V1H8K0"/>
<gene>
    <name evidence="5" type="ORF">SEI61121_06396</name>
</gene>
<evidence type="ECO:0000256" key="3">
    <source>
        <dbReference type="ARBA" id="ARBA00023263"/>
    </source>
</evidence>
<accession>V1H8K0</accession>
<evidence type="ECO:0000256" key="1">
    <source>
        <dbReference type="ARBA" id="ARBA00004561"/>
    </source>
</evidence>
<comment type="subcellular location">
    <subcellularLocation>
        <location evidence="1">Fimbrium</location>
    </subcellularLocation>
</comment>
<dbReference type="PANTHER" id="PTHR33420:SF14">
    <property type="entry name" value="TYPE 1 FIMBRIN D-MANNOSE SPECIFIC ADHESIN"/>
    <property type="match status" value="1"/>
</dbReference>
<comment type="caution">
    <text evidence="5">The sequence shown here is derived from an EMBL/GenBank/DDBJ whole genome shotgun (WGS) entry which is preliminary data.</text>
</comment>
<comment type="similarity">
    <text evidence="2">Belongs to the fimbrial protein family.</text>
</comment>
<evidence type="ECO:0000313" key="6">
    <source>
        <dbReference type="Proteomes" id="UP000017304"/>
    </source>
</evidence>
<sequence length="369" mass="40372">MKNSGMLSTDKVTEDRETALMKALPAKMRYFIVLLFLFLSGQSVAARFCNNTPKNFILRPDIRFSNLDAPADASSYPYQVGKSAYYSENVLFDYCWPYYLRGQAVITRPIVGQYNGQDIYDIGVPNIGVTFTITDSQESGFGEGVEMKGNNLTDVIPPNGKWYLVPRMGASIRIGVIVLGRLAPGWINVPPIHVGNFSVTSSNSGVNNLGGTSLIILDGFNFFVKTKTCSLSQRNYTVQLAAAYKKQFPSIGSEVPGGKLNLQLKCQDNIDVYATLTDATDPANQSPVLSLDKASTARGMGLKIYKDGHPEALRFGPDSSVKGNINQWRFSTYRGDPAPAVSLNVNYIRTGDIQAGTVQAISTITFSYQ</sequence>
<dbReference type="Pfam" id="PF00419">
    <property type="entry name" value="Fimbrial"/>
    <property type="match status" value="1"/>
</dbReference>
<dbReference type="SUPFAM" id="SSF49401">
    <property type="entry name" value="Bacterial adhesins"/>
    <property type="match status" value="1"/>
</dbReference>
<organism evidence="5 6">
    <name type="scientific">Salmonella enterica subsp. indica serovar 6,14,25:z10:1,(2),7 str. 1121</name>
    <dbReference type="NCBI Taxonomy" id="1173950"/>
    <lineage>
        <taxon>Bacteria</taxon>
        <taxon>Pseudomonadati</taxon>
        <taxon>Pseudomonadota</taxon>
        <taxon>Gammaproteobacteria</taxon>
        <taxon>Enterobacterales</taxon>
        <taxon>Enterobacteriaceae</taxon>
        <taxon>Salmonella</taxon>
    </lineage>
</organism>
<protein>
    <recommendedName>
        <fullName evidence="4">Fimbrial-type adhesion domain-containing protein</fullName>
    </recommendedName>
</protein>
<evidence type="ECO:0000256" key="2">
    <source>
        <dbReference type="ARBA" id="ARBA00006671"/>
    </source>
</evidence>
<evidence type="ECO:0000313" key="5">
    <source>
        <dbReference type="EMBL" id="ESE86376.1"/>
    </source>
</evidence>
<dbReference type="Proteomes" id="UP000017304">
    <property type="component" value="Unassembled WGS sequence"/>
</dbReference>
<dbReference type="Gene3D" id="2.60.40.1090">
    <property type="entry name" value="Fimbrial-type adhesion domain"/>
    <property type="match status" value="1"/>
</dbReference>
<dbReference type="InterPro" id="IPR000259">
    <property type="entry name" value="Adhesion_dom_fimbrial"/>
</dbReference>
<dbReference type="GO" id="GO:0009289">
    <property type="term" value="C:pilus"/>
    <property type="evidence" value="ECO:0007669"/>
    <property type="project" value="UniProtKB-SubCell"/>
</dbReference>
<dbReference type="PATRIC" id="fig|1173950.3.peg.1324"/>
<dbReference type="InterPro" id="IPR050263">
    <property type="entry name" value="Bact_Fimbrial_Adh_Pro"/>
</dbReference>
<name>V1H8K0_SALER</name>
<dbReference type="InterPro" id="IPR036937">
    <property type="entry name" value="Adhesion_dom_fimbrial_sf"/>
</dbReference>